<organism evidence="2 3">
    <name type="scientific">Rhizoclosmatium globosum</name>
    <dbReference type="NCBI Taxonomy" id="329046"/>
    <lineage>
        <taxon>Eukaryota</taxon>
        <taxon>Fungi</taxon>
        <taxon>Fungi incertae sedis</taxon>
        <taxon>Chytridiomycota</taxon>
        <taxon>Chytridiomycota incertae sedis</taxon>
        <taxon>Chytridiomycetes</taxon>
        <taxon>Chytridiales</taxon>
        <taxon>Chytriomycetaceae</taxon>
        <taxon>Rhizoclosmatium</taxon>
    </lineage>
</organism>
<feature type="compositionally biased region" description="Polar residues" evidence="1">
    <location>
        <begin position="1"/>
        <end position="12"/>
    </location>
</feature>
<reference evidence="2 3" key="1">
    <citation type="submission" date="2016-07" db="EMBL/GenBank/DDBJ databases">
        <title>Pervasive Adenine N6-methylation of Active Genes in Fungi.</title>
        <authorList>
            <consortium name="DOE Joint Genome Institute"/>
            <person name="Mondo S.J."/>
            <person name="Dannebaum R.O."/>
            <person name="Kuo R.C."/>
            <person name="Labutti K."/>
            <person name="Haridas S."/>
            <person name="Kuo A."/>
            <person name="Salamov A."/>
            <person name="Ahrendt S.R."/>
            <person name="Lipzen A."/>
            <person name="Sullivan W."/>
            <person name="Andreopoulos W.B."/>
            <person name="Clum A."/>
            <person name="Lindquist E."/>
            <person name="Daum C."/>
            <person name="Ramamoorthy G.K."/>
            <person name="Gryganskyi A."/>
            <person name="Culley D."/>
            <person name="Magnuson J.K."/>
            <person name="James T.Y."/>
            <person name="O'Malley M.A."/>
            <person name="Stajich J.E."/>
            <person name="Spatafora J.W."/>
            <person name="Visel A."/>
            <person name="Grigoriev I.V."/>
        </authorList>
    </citation>
    <scope>NUCLEOTIDE SEQUENCE [LARGE SCALE GENOMIC DNA]</scope>
    <source>
        <strain evidence="2 3">JEL800</strain>
    </source>
</reference>
<dbReference type="EMBL" id="MCGO01000007">
    <property type="protein sequence ID" value="ORY50472.1"/>
    <property type="molecule type" value="Genomic_DNA"/>
</dbReference>
<evidence type="ECO:0000313" key="2">
    <source>
        <dbReference type="EMBL" id="ORY50472.1"/>
    </source>
</evidence>
<sequence length="128" mass="14563">MSPTRQSSSNRVFSPPPSRRLPSSHFHESSRSSSAGKPYPHSYFDICTLFQDNRCTNRSRAHTKLHVCMLCDSDAHSLCDCVHASKQKLVCCLFWNRGWCKNRPCSKKHFCIKCDSPHHGANNCHTVV</sequence>
<protein>
    <recommendedName>
        <fullName evidence="4">C3H1-type domain-containing protein</fullName>
    </recommendedName>
</protein>
<dbReference type="AlphaFoldDB" id="A0A1Y2CU06"/>
<evidence type="ECO:0008006" key="4">
    <source>
        <dbReference type="Google" id="ProtNLM"/>
    </source>
</evidence>
<name>A0A1Y2CU06_9FUNG</name>
<accession>A0A1Y2CU06</accession>
<keyword evidence="3" id="KW-1185">Reference proteome</keyword>
<feature type="region of interest" description="Disordered" evidence="1">
    <location>
        <begin position="1"/>
        <end position="39"/>
    </location>
</feature>
<proteinExistence type="predicted"/>
<comment type="caution">
    <text evidence="2">The sequence shown here is derived from an EMBL/GenBank/DDBJ whole genome shotgun (WGS) entry which is preliminary data.</text>
</comment>
<gene>
    <name evidence="2" type="ORF">BCR33DRAFT_846936</name>
</gene>
<dbReference type="Proteomes" id="UP000193642">
    <property type="component" value="Unassembled WGS sequence"/>
</dbReference>
<evidence type="ECO:0000256" key="1">
    <source>
        <dbReference type="SAM" id="MobiDB-lite"/>
    </source>
</evidence>
<evidence type="ECO:0000313" key="3">
    <source>
        <dbReference type="Proteomes" id="UP000193642"/>
    </source>
</evidence>